<dbReference type="RefSeq" id="WP_233472107.1">
    <property type="nucleotide sequence ID" value="NZ_CAJHCS010000034.1"/>
</dbReference>
<evidence type="ECO:0000259" key="1">
    <source>
        <dbReference type="Pfam" id="PF13700"/>
    </source>
</evidence>
<sequence>MPGLGFRYVGQDRLPARLSEFDVERYFALTDSDVAAVNERFRRDSRAGVAIQLVFLRASGHTLDHVGTLPRQLLRYVGERLGLPTPTIASLRTLYQRYKTLYEHQVWTCEYLGMRSIGPNHWAELKAWMRQDATLRTKFPNHPSDLCAPAAPPIPSARVRANPSRLPP</sequence>
<accession>A0ABU9QMA9</accession>
<feature type="domain" description="DUF4158" evidence="1">
    <location>
        <begin position="13"/>
        <end position="134"/>
    </location>
</feature>
<reference evidence="2 3" key="1">
    <citation type="submission" date="2024-01" db="EMBL/GenBank/DDBJ databases">
        <title>The diversity of rhizobia nodulating Mimosa spp. in eleven states of Brazil covering several biomes is determined by host plant, location, and edaphic factors.</title>
        <authorList>
            <person name="Rouws L."/>
            <person name="Barauna A."/>
            <person name="Beukes C."/>
            <person name="De Faria S.M."/>
            <person name="Gross E."/>
            <person name="Dos Reis Junior F.B."/>
            <person name="Simon M."/>
            <person name="Maluk M."/>
            <person name="Odee D.W."/>
            <person name="Kenicer G."/>
            <person name="Young J.P.W."/>
            <person name="Reis V.M."/>
            <person name="Zilli J."/>
            <person name="James E.K."/>
        </authorList>
    </citation>
    <scope>NUCLEOTIDE SEQUENCE [LARGE SCALE GENOMIC DNA]</scope>
    <source>
        <strain evidence="2 3">JPY77</strain>
    </source>
</reference>
<organism evidence="2 3">
    <name type="scientific">Paraburkholderia sabiae</name>
    <dbReference type="NCBI Taxonomy" id="273251"/>
    <lineage>
        <taxon>Bacteria</taxon>
        <taxon>Pseudomonadati</taxon>
        <taxon>Pseudomonadota</taxon>
        <taxon>Betaproteobacteria</taxon>
        <taxon>Burkholderiales</taxon>
        <taxon>Burkholderiaceae</taxon>
        <taxon>Paraburkholderia</taxon>
    </lineage>
</organism>
<proteinExistence type="predicted"/>
<dbReference type="InterPro" id="IPR025296">
    <property type="entry name" value="DUF4158"/>
</dbReference>
<dbReference type="Pfam" id="PF13700">
    <property type="entry name" value="DUF4158"/>
    <property type="match status" value="1"/>
</dbReference>
<gene>
    <name evidence="2" type="ORF">V4C55_33025</name>
</gene>
<evidence type="ECO:0000313" key="3">
    <source>
        <dbReference type="Proteomes" id="UP001494588"/>
    </source>
</evidence>
<dbReference type="Proteomes" id="UP001494588">
    <property type="component" value="Unassembled WGS sequence"/>
</dbReference>
<protein>
    <submittedName>
        <fullName evidence="2">DUF4158 domain-containing protein</fullName>
    </submittedName>
</protein>
<comment type="caution">
    <text evidence="2">The sequence shown here is derived from an EMBL/GenBank/DDBJ whole genome shotgun (WGS) entry which is preliminary data.</text>
</comment>
<dbReference type="EMBL" id="JAZHGC010000037">
    <property type="protein sequence ID" value="MEM5290552.1"/>
    <property type="molecule type" value="Genomic_DNA"/>
</dbReference>
<name>A0ABU9QMA9_9BURK</name>
<keyword evidence="3" id="KW-1185">Reference proteome</keyword>
<evidence type="ECO:0000313" key="2">
    <source>
        <dbReference type="EMBL" id="MEM5290552.1"/>
    </source>
</evidence>